<dbReference type="AlphaFoldDB" id="A0A3Q8U2Y3"/>
<dbReference type="EMBL" id="CP034338">
    <property type="protein sequence ID" value="AZL69915.1"/>
    <property type="molecule type" value="Genomic_DNA"/>
</dbReference>
<reference evidence="1 2" key="1">
    <citation type="submission" date="2018-12" db="EMBL/GenBank/DDBJ databases">
        <authorList>
            <person name="Li S."/>
            <person name="Yang R."/>
            <person name="Chen G."/>
            <person name="Zou L."/>
            <person name="Zhang C."/>
            <person name="Chen Y."/>
            <person name="Liu Z."/>
            <person name="Li Y."/>
            <person name="Yan Y."/>
            <person name="Huang M."/>
            <person name="Chen T."/>
        </authorList>
    </citation>
    <scope>NUCLEOTIDE SEQUENCE [LARGE SCALE GENOMIC DNA]</scope>
    <source>
        <strain evidence="1 2">1257</strain>
    </source>
</reference>
<evidence type="ECO:0000313" key="2">
    <source>
        <dbReference type="Proteomes" id="UP000268230"/>
    </source>
</evidence>
<dbReference type="Proteomes" id="UP000268230">
    <property type="component" value="Chromosome"/>
</dbReference>
<gene>
    <name evidence="1" type="ORF">EJA05_20280</name>
</gene>
<name>A0A3Q8U2Y3_9PSED</name>
<accession>A0A3Q8U2Y3</accession>
<protein>
    <submittedName>
        <fullName evidence="1">Uncharacterized protein</fullName>
    </submittedName>
</protein>
<dbReference type="KEGG" id="pory:EJA05_20280"/>
<organism evidence="1 2">
    <name type="scientific">Pseudomonas entomophila</name>
    <dbReference type="NCBI Taxonomy" id="312306"/>
    <lineage>
        <taxon>Bacteria</taxon>
        <taxon>Pseudomonadati</taxon>
        <taxon>Pseudomonadota</taxon>
        <taxon>Gammaproteobacteria</taxon>
        <taxon>Pseudomonadales</taxon>
        <taxon>Pseudomonadaceae</taxon>
        <taxon>Pseudomonas</taxon>
    </lineage>
</organism>
<evidence type="ECO:0000313" key="1">
    <source>
        <dbReference type="EMBL" id="AZL69915.1"/>
    </source>
</evidence>
<dbReference type="OrthoDB" id="6933282at2"/>
<sequence length="90" mass="10265">MFNRNVVSGFHLASCRRFLGVNSVTNSGSGTGFLPVPIIRNEYWFEKIHIDAECSCVRPLSSKSGNWQQRLGKNPRMRRFPHLEHSGYAI</sequence>
<proteinExistence type="predicted"/>